<gene>
    <name evidence="2" type="ORF">FKG95_11495</name>
</gene>
<evidence type="ECO:0000259" key="1">
    <source>
        <dbReference type="Pfam" id="PF14301"/>
    </source>
</evidence>
<evidence type="ECO:0000313" key="2">
    <source>
        <dbReference type="EMBL" id="TQV80768.1"/>
    </source>
</evidence>
<dbReference type="RefSeq" id="WP_142896482.1">
    <property type="nucleotide sequence ID" value="NZ_ML660054.1"/>
</dbReference>
<dbReference type="Proteomes" id="UP000315252">
    <property type="component" value="Unassembled WGS sequence"/>
</dbReference>
<protein>
    <submittedName>
        <fullName evidence="2">DUF4376 domain-containing protein</fullName>
    </submittedName>
</protein>
<accession>A0A545TU75</accession>
<comment type="caution">
    <text evidence="2">The sequence shown here is derived from an EMBL/GenBank/DDBJ whole genome shotgun (WGS) entry which is preliminary data.</text>
</comment>
<dbReference type="EMBL" id="VHSH01000003">
    <property type="protein sequence ID" value="TQV80768.1"/>
    <property type="molecule type" value="Genomic_DNA"/>
</dbReference>
<evidence type="ECO:0000313" key="3">
    <source>
        <dbReference type="Proteomes" id="UP000315252"/>
    </source>
</evidence>
<reference evidence="2 3" key="1">
    <citation type="submission" date="2019-06" db="EMBL/GenBank/DDBJ databases">
        <title>Whole genome sequence for Rhodospirillaceae sp. R148.</title>
        <authorList>
            <person name="Wang G."/>
        </authorList>
    </citation>
    <scope>NUCLEOTIDE SEQUENCE [LARGE SCALE GENOMIC DNA]</scope>
    <source>
        <strain evidence="2 3">R148</strain>
    </source>
</reference>
<sequence>MLLTIHDGRIDIDGVKLTVSELAILRPALTLPSEYTTIRYDGVRHERSDGRNQTAGPVPWEPGDSLLTGLTGLIPEIEALRAPAVTLESAKTAKRLAINAQRDNRIFAGLSYLFPDSLTGRVDTREQSDFDNLQALTMLAQVLQAGGETADVITFVDAEDQAHSLTPIQMIELGIAVTQRVAAIYAASWPMKSDVKAAATIAQVEAIDISSGWP</sequence>
<dbReference type="AlphaFoldDB" id="A0A545TU75"/>
<organism evidence="2 3">
    <name type="scientific">Denitrobaculum tricleocarpae</name>
    <dbReference type="NCBI Taxonomy" id="2591009"/>
    <lineage>
        <taxon>Bacteria</taxon>
        <taxon>Pseudomonadati</taxon>
        <taxon>Pseudomonadota</taxon>
        <taxon>Alphaproteobacteria</taxon>
        <taxon>Rhodospirillales</taxon>
        <taxon>Rhodospirillaceae</taxon>
        <taxon>Denitrobaculum</taxon>
    </lineage>
</organism>
<dbReference type="Pfam" id="PF14301">
    <property type="entry name" value="DUF4376"/>
    <property type="match status" value="1"/>
</dbReference>
<keyword evidence="3" id="KW-1185">Reference proteome</keyword>
<dbReference type="OrthoDB" id="7870359at2"/>
<name>A0A545TU75_9PROT</name>
<proteinExistence type="predicted"/>
<feature type="domain" description="DUF4376" evidence="1">
    <location>
        <begin position="90"/>
        <end position="207"/>
    </location>
</feature>
<dbReference type="InterPro" id="IPR025484">
    <property type="entry name" value="DUF4376"/>
</dbReference>